<evidence type="ECO:0000313" key="2">
    <source>
        <dbReference type="EMBL" id="TFB01160.1"/>
    </source>
</evidence>
<feature type="domain" description="NACHT-NTPase and P-loop NTPases N-terminal" evidence="1">
    <location>
        <begin position="10"/>
        <end position="131"/>
    </location>
</feature>
<name>A0ABY2GYX1_9HYPO</name>
<sequence>MSGVELLGLITGIITLIDASVKIYKAAEDASGLPPSFRDIAARLPLIQESLMLASEGLEADSLSGKPHAALKQVLEACKARAASLRDVFQSIIPPVDASPAIRRLKALKIMAKASKVGGLVDGIAGDLQVLTANHAFKAATRNQIAALAADINKKEEVKPAQEGRGEAAIMWDNGPGLQYIHTGAGNQNIASDRATQVNGTFQGGTFNFSQA</sequence>
<proteinExistence type="predicted"/>
<dbReference type="InterPro" id="IPR031352">
    <property type="entry name" value="SesA"/>
</dbReference>
<evidence type="ECO:0000313" key="3">
    <source>
        <dbReference type="Proteomes" id="UP001642720"/>
    </source>
</evidence>
<dbReference type="Pfam" id="PF17107">
    <property type="entry name" value="SesA"/>
    <property type="match status" value="1"/>
</dbReference>
<accession>A0ABY2GYX1</accession>
<protein>
    <recommendedName>
        <fullName evidence="1">NACHT-NTPase and P-loop NTPases N-terminal domain-containing protein</fullName>
    </recommendedName>
</protein>
<dbReference type="GeneID" id="300578617"/>
<reference evidence="2 3" key="1">
    <citation type="submission" date="2018-01" db="EMBL/GenBank/DDBJ databases">
        <title>Genome characterization of the sugarcane-associated fungus Trichoderma ghanense CCMA-1212 and their application in lignocelulose bioconversion.</title>
        <authorList>
            <person name="Steindorff A.S."/>
            <person name="Mendes T.D."/>
            <person name="Vilela E.S.D."/>
            <person name="Rodrigues D.S."/>
            <person name="Formighieri E.F."/>
            <person name="Melo I.S."/>
            <person name="Favaro L.C.L."/>
        </authorList>
    </citation>
    <scope>NUCLEOTIDE SEQUENCE [LARGE SCALE GENOMIC DNA]</scope>
    <source>
        <strain evidence="2 3">CCMA-1212</strain>
    </source>
</reference>
<gene>
    <name evidence="2" type="ORF">CCMA1212_006983</name>
</gene>
<keyword evidence="3" id="KW-1185">Reference proteome</keyword>
<evidence type="ECO:0000259" key="1">
    <source>
        <dbReference type="Pfam" id="PF17107"/>
    </source>
</evidence>
<dbReference type="RefSeq" id="XP_073557361.1">
    <property type="nucleotide sequence ID" value="XM_073704167.1"/>
</dbReference>
<dbReference type="Proteomes" id="UP001642720">
    <property type="component" value="Unassembled WGS sequence"/>
</dbReference>
<organism evidence="2 3">
    <name type="scientific">Trichoderma ghanense</name>
    <dbReference type="NCBI Taxonomy" id="65468"/>
    <lineage>
        <taxon>Eukaryota</taxon>
        <taxon>Fungi</taxon>
        <taxon>Dikarya</taxon>
        <taxon>Ascomycota</taxon>
        <taxon>Pezizomycotina</taxon>
        <taxon>Sordariomycetes</taxon>
        <taxon>Hypocreomycetidae</taxon>
        <taxon>Hypocreales</taxon>
        <taxon>Hypocreaceae</taxon>
        <taxon>Trichoderma</taxon>
    </lineage>
</organism>
<comment type="caution">
    <text evidence="2">The sequence shown here is derived from an EMBL/GenBank/DDBJ whole genome shotgun (WGS) entry which is preliminary data.</text>
</comment>
<dbReference type="EMBL" id="PPTA01000009">
    <property type="protein sequence ID" value="TFB01160.1"/>
    <property type="molecule type" value="Genomic_DNA"/>
</dbReference>